<feature type="transmembrane region" description="Helical" evidence="6">
    <location>
        <begin position="157"/>
        <end position="178"/>
    </location>
</feature>
<keyword evidence="3 6" id="KW-0812">Transmembrane</keyword>
<feature type="transmembrane region" description="Helical" evidence="6">
    <location>
        <begin position="72"/>
        <end position="92"/>
    </location>
</feature>
<feature type="transmembrane region" description="Helical" evidence="6">
    <location>
        <begin position="7"/>
        <end position="27"/>
    </location>
</feature>
<feature type="transmembrane region" description="Helical" evidence="6">
    <location>
        <begin position="42"/>
        <end position="60"/>
    </location>
</feature>
<dbReference type="EMBL" id="AP029612">
    <property type="protein sequence ID" value="BFG69884.1"/>
    <property type="molecule type" value="Genomic_DNA"/>
</dbReference>
<dbReference type="AlphaFoldDB" id="A0AAT9GGS8"/>
<dbReference type="InterPro" id="IPR051258">
    <property type="entry name" value="Diverse_Substrate_Transporter"/>
</dbReference>
<evidence type="ECO:0000256" key="6">
    <source>
        <dbReference type="SAM" id="Phobius"/>
    </source>
</evidence>
<dbReference type="SUPFAM" id="SSF103481">
    <property type="entry name" value="Multidrug resistance efflux transporter EmrE"/>
    <property type="match status" value="2"/>
</dbReference>
<keyword evidence="2" id="KW-1003">Cell membrane</keyword>
<feature type="domain" description="EamA" evidence="7">
    <location>
        <begin position="9"/>
        <end position="144"/>
    </location>
</feature>
<evidence type="ECO:0000313" key="8">
    <source>
        <dbReference type="EMBL" id="BFG69884.1"/>
    </source>
</evidence>
<keyword evidence="5 6" id="KW-0472">Membrane</keyword>
<feature type="domain" description="EamA" evidence="7">
    <location>
        <begin position="160"/>
        <end position="295"/>
    </location>
</feature>
<feature type="transmembrane region" description="Helical" evidence="6">
    <location>
        <begin position="190"/>
        <end position="208"/>
    </location>
</feature>
<sequence>MVAKKDYYTGIALAVLATLIWSGNFVISRGVSQQIPPVSLAFYRWTLATLLIAPLAYHQFKKEKEVIRSHWKYLFWVALTGITLFNTFVYVAGHYTSAINMALIGTTSSPIFATIMAVAFLKEKLNAFRIIGILLCISGIILLLSKGSWANLASFTFAVGDLWVLAGALAFAIYNILVRKKPASISAVNFLFVIFLFGSILLLPAYLVEFNITGPVQWNGYLFGSIIYLGLGTSVISFLCWNAALHKLGASTTVLFGNLIPIFSTLEAVWLLGEKINSIHFMSGLLVIGGLIIANTMQNRHRIKQ</sequence>
<accession>A0AAT9GGS8</accession>
<dbReference type="PANTHER" id="PTHR42920">
    <property type="entry name" value="OS03G0707200 PROTEIN-RELATED"/>
    <property type="match status" value="1"/>
</dbReference>
<feature type="transmembrane region" description="Helical" evidence="6">
    <location>
        <begin position="220"/>
        <end position="241"/>
    </location>
</feature>
<organism evidence="8">
    <name type="scientific">Sediminibacterium sp. KACHI17</name>
    <dbReference type="NCBI Taxonomy" id="1751071"/>
    <lineage>
        <taxon>Bacteria</taxon>
        <taxon>Pseudomonadati</taxon>
        <taxon>Bacteroidota</taxon>
        <taxon>Chitinophagia</taxon>
        <taxon>Chitinophagales</taxon>
        <taxon>Chitinophagaceae</taxon>
        <taxon>Sediminibacterium</taxon>
    </lineage>
</organism>
<evidence type="ECO:0000256" key="4">
    <source>
        <dbReference type="ARBA" id="ARBA00022989"/>
    </source>
</evidence>
<gene>
    <name evidence="8" type="ORF">KACHI17_07650</name>
</gene>
<feature type="transmembrane region" description="Helical" evidence="6">
    <location>
        <begin position="279"/>
        <end position="297"/>
    </location>
</feature>
<feature type="transmembrane region" description="Helical" evidence="6">
    <location>
        <begin position="253"/>
        <end position="273"/>
    </location>
</feature>
<comment type="subcellular location">
    <subcellularLocation>
        <location evidence="1">Cell membrane</location>
        <topology evidence="1">Multi-pass membrane protein</topology>
    </subcellularLocation>
</comment>
<evidence type="ECO:0000256" key="5">
    <source>
        <dbReference type="ARBA" id="ARBA00023136"/>
    </source>
</evidence>
<reference evidence="8" key="1">
    <citation type="submission" date="2024-02" db="EMBL/GenBank/DDBJ databases">
        <title>Sediminibacterium planktonica sp. nov. and Sediminibacterium longus sp. nov., isolated from surface lake and river water.</title>
        <authorList>
            <person name="Watanabe K."/>
            <person name="Takemine S."/>
            <person name="Ishii Y."/>
            <person name="Ogata Y."/>
            <person name="Shindo C."/>
            <person name="Suda W."/>
        </authorList>
    </citation>
    <scope>NUCLEOTIDE SEQUENCE</scope>
    <source>
        <strain evidence="8">KACHI17</strain>
    </source>
</reference>
<dbReference type="GO" id="GO:0005886">
    <property type="term" value="C:plasma membrane"/>
    <property type="evidence" value="ECO:0007669"/>
    <property type="project" value="UniProtKB-SubCell"/>
</dbReference>
<feature type="transmembrane region" description="Helical" evidence="6">
    <location>
        <begin position="127"/>
        <end position="145"/>
    </location>
</feature>
<evidence type="ECO:0000259" key="7">
    <source>
        <dbReference type="Pfam" id="PF00892"/>
    </source>
</evidence>
<dbReference type="RefSeq" id="WP_353550185.1">
    <property type="nucleotide sequence ID" value="NZ_AP029612.1"/>
</dbReference>
<feature type="transmembrane region" description="Helical" evidence="6">
    <location>
        <begin position="98"/>
        <end position="120"/>
    </location>
</feature>
<evidence type="ECO:0000256" key="1">
    <source>
        <dbReference type="ARBA" id="ARBA00004651"/>
    </source>
</evidence>
<dbReference type="Pfam" id="PF00892">
    <property type="entry name" value="EamA"/>
    <property type="match status" value="2"/>
</dbReference>
<evidence type="ECO:0000256" key="3">
    <source>
        <dbReference type="ARBA" id="ARBA00022692"/>
    </source>
</evidence>
<keyword evidence="4 6" id="KW-1133">Transmembrane helix</keyword>
<dbReference type="InterPro" id="IPR037185">
    <property type="entry name" value="EmrE-like"/>
</dbReference>
<dbReference type="PANTHER" id="PTHR42920:SF11">
    <property type="entry name" value="INNER MEMBRANE PROTEIN YTFF"/>
    <property type="match status" value="1"/>
</dbReference>
<protein>
    <submittedName>
        <fullName evidence="8">DMT family transporter</fullName>
    </submittedName>
</protein>
<evidence type="ECO:0000256" key="2">
    <source>
        <dbReference type="ARBA" id="ARBA00022475"/>
    </source>
</evidence>
<proteinExistence type="predicted"/>
<dbReference type="InterPro" id="IPR000620">
    <property type="entry name" value="EamA_dom"/>
</dbReference>
<name>A0AAT9GGS8_9BACT</name>